<keyword evidence="3" id="KW-1185">Reference proteome</keyword>
<sequence>MDVCAMESGYSPGSAKPVTTESPVGSSSVSRGMSPQIVPVFRFYHKWGVIVIALEQIHISQSRGFTSTMTSQLNCLAVPSCWNPVVCRIDSCVLDRRSEYGYCKCF</sequence>
<comment type="caution">
    <text evidence="2">The sequence shown here is derived from an EMBL/GenBank/DDBJ whole genome shotgun (WGS) entry which is preliminary data.</text>
</comment>
<feature type="region of interest" description="Disordered" evidence="1">
    <location>
        <begin position="1"/>
        <end position="32"/>
    </location>
</feature>
<reference evidence="2 3" key="1">
    <citation type="submission" date="2021-06" db="EMBL/GenBank/DDBJ databases">
        <title>Caerostris darwini draft genome.</title>
        <authorList>
            <person name="Kono N."/>
            <person name="Arakawa K."/>
        </authorList>
    </citation>
    <scope>NUCLEOTIDE SEQUENCE [LARGE SCALE GENOMIC DNA]</scope>
</reference>
<organism evidence="2 3">
    <name type="scientific">Caerostris darwini</name>
    <dbReference type="NCBI Taxonomy" id="1538125"/>
    <lineage>
        <taxon>Eukaryota</taxon>
        <taxon>Metazoa</taxon>
        <taxon>Ecdysozoa</taxon>
        <taxon>Arthropoda</taxon>
        <taxon>Chelicerata</taxon>
        <taxon>Arachnida</taxon>
        <taxon>Araneae</taxon>
        <taxon>Araneomorphae</taxon>
        <taxon>Entelegynae</taxon>
        <taxon>Araneoidea</taxon>
        <taxon>Araneidae</taxon>
        <taxon>Caerostris</taxon>
    </lineage>
</organism>
<dbReference type="EMBL" id="BPLQ01006349">
    <property type="protein sequence ID" value="GIY21830.1"/>
    <property type="molecule type" value="Genomic_DNA"/>
</dbReference>
<proteinExistence type="predicted"/>
<dbReference type="Proteomes" id="UP001054837">
    <property type="component" value="Unassembled WGS sequence"/>
</dbReference>
<name>A0AAV4RNH1_9ARAC</name>
<evidence type="ECO:0000256" key="1">
    <source>
        <dbReference type="SAM" id="MobiDB-lite"/>
    </source>
</evidence>
<evidence type="ECO:0000313" key="3">
    <source>
        <dbReference type="Proteomes" id="UP001054837"/>
    </source>
</evidence>
<feature type="compositionally biased region" description="Polar residues" evidence="1">
    <location>
        <begin position="17"/>
        <end position="32"/>
    </location>
</feature>
<dbReference type="AlphaFoldDB" id="A0AAV4RNH1"/>
<accession>A0AAV4RNH1</accession>
<protein>
    <submittedName>
        <fullName evidence="2">Uncharacterized protein</fullName>
    </submittedName>
</protein>
<evidence type="ECO:0000313" key="2">
    <source>
        <dbReference type="EMBL" id="GIY21830.1"/>
    </source>
</evidence>
<gene>
    <name evidence="2" type="ORF">CDAR_179791</name>
</gene>